<organism evidence="1 2">
    <name type="scientific">Meloidogyne javanica</name>
    <name type="common">Root-knot nematode worm</name>
    <dbReference type="NCBI Taxonomy" id="6303"/>
    <lineage>
        <taxon>Eukaryota</taxon>
        <taxon>Metazoa</taxon>
        <taxon>Ecdysozoa</taxon>
        <taxon>Nematoda</taxon>
        <taxon>Chromadorea</taxon>
        <taxon>Rhabditida</taxon>
        <taxon>Tylenchina</taxon>
        <taxon>Tylenchomorpha</taxon>
        <taxon>Tylenchoidea</taxon>
        <taxon>Meloidogynidae</taxon>
        <taxon>Meloidogyninae</taxon>
        <taxon>Meloidogyne</taxon>
        <taxon>Meloidogyne incognita group</taxon>
    </lineage>
</organism>
<reference evidence="2" key="1">
    <citation type="submission" date="2022-11" db="UniProtKB">
        <authorList>
            <consortium name="WormBaseParasite"/>
        </authorList>
    </citation>
    <scope>IDENTIFICATION</scope>
</reference>
<evidence type="ECO:0000313" key="2">
    <source>
        <dbReference type="WBParaSite" id="scaffold6582_cov307.g11024"/>
    </source>
</evidence>
<dbReference type="WBParaSite" id="scaffold6582_cov307.g11024">
    <property type="protein sequence ID" value="scaffold6582_cov307.g11024"/>
    <property type="gene ID" value="scaffold6582_cov307.g11024"/>
</dbReference>
<dbReference type="Proteomes" id="UP000887561">
    <property type="component" value="Unplaced"/>
</dbReference>
<name>A0A915MZ95_MELJA</name>
<proteinExistence type="predicted"/>
<evidence type="ECO:0000313" key="1">
    <source>
        <dbReference type="Proteomes" id="UP000887561"/>
    </source>
</evidence>
<protein>
    <submittedName>
        <fullName evidence="2">Uncharacterized protein</fullName>
    </submittedName>
</protein>
<dbReference type="AlphaFoldDB" id="A0A915MZ95"/>
<keyword evidence="1" id="KW-1185">Reference proteome</keyword>
<sequence>MYEKHNVPEGAKIFLKDILKPEELKQFIAEICYAINNVENQNHLIELLDGFMLENKKMLEEEKKEGEKPKELTPEQMEIKYVRENYVEIINLINDKNIETTGYTLRKDIEVRLGKLKQEIYRQGKFYDFEEIEV</sequence>
<accession>A0A915MZ95</accession>